<keyword evidence="4 16" id="KW-0547">Nucleotide-binding</keyword>
<dbReference type="InterPro" id="IPR018317">
    <property type="entry name" value="QueC"/>
</dbReference>
<dbReference type="GO" id="GO:0008270">
    <property type="term" value="F:zinc ion binding"/>
    <property type="evidence" value="ECO:0007669"/>
    <property type="project" value="UniProtKB-UniRule"/>
</dbReference>
<dbReference type="CDD" id="cd01995">
    <property type="entry name" value="QueC-like"/>
    <property type="match status" value="1"/>
</dbReference>
<dbReference type="Gene3D" id="3.40.50.620">
    <property type="entry name" value="HUPs"/>
    <property type="match status" value="1"/>
</dbReference>
<keyword evidence="7 16" id="KW-0067">ATP-binding</keyword>
<dbReference type="GO" id="GO:0008616">
    <property type="term" value="P:tRNA queuosine(34) biosynthetic process"/>
    <property type="evidence" value="ECO:0007669"/>
    <property type="project" value="UniProtKB-UniRule"/>
</dbReference>
<keyword evidence="5 16" id="KW-0671">Queuosine biosynthesis</keyword>
<dbReference type="EMBL" id="CACRUT010000006">
    <property type="protein sequence ID" value="VYT80480.1"/>
    <property type="molecule type" value="Genomic_DNA"/>
</dbReference>
<comment type="function">
    <text evidence="8 16">Catalyzes the ATP-dependent conversion of 7-carboxy-7-deazaguanine (CDG) to 7-cyano-7-deazaguanine (preQ(0)).</text>
</comment>
<dbReference type="GO" id="GO:0016879">
    <property type="term" value="F:ligase activity, forming carbon-nitrogen bonds"/>
    <property type="evidence" value="ECO:0007669"/>
    <property type="project" value="UniProtKB-UniRule"/>
</dbReference>
<comment type="pathway">
    <text evidence="1 16">Purine metabolism; 7-cyano-7-deazaguanine biosynthesis.</text>
</comment>
<feature type="binding site" evidence="16">
    <location>
        <position position="205"/>
    </location>
    <ligand>
        <name>Zn(2+)</name>
        <dbReference type="ChEBI" id="CHEBI:29105"/>
    </ligand>
</feature>
<gene>
    <name evidence="16 17" type="primary">queC</name>
    <name evidence="17" type="ORF">PCLFYP37_01163</name>
</gene>
<accession>A0A6N2ZRJ1</accession>
<dbReference type="NCBIfam" id="TIGR00364">
    <property type="entry name" value="7-cyano-7-deazaguanine synthase QueC"/>
    <property type="match status" value="1"/>
</dbReference>
<feature type="binding site" evidence="16">
    <location>
        <begin position="12"/>
        <end position="22"/>
    </location>
    <ligand>
        <name>ATP</name>
        <dbReference type="ChEBI" id="CHEBI:30616"/>
    </ligand>
</feature>
<evidence type="ECO:0000256" key="11">
    <source>
        <dbReference type="ARBA" id="ARBA00047890"/>
    </source>
</evidence>
<evidence type="ECO:0000256" key="16">
    <source>
        <dbReference type="HAMAP-Rule" id="MF_01633"/>
    </source>
</evidence>
<comment type="catalytic activity">
    <reaction evidence="11 16">
        <text>7-carboxy-7-carbaguanine + NH4(+) + 2 ATP = 7-cyano-7-carbaguanine + 2 AMP + 2 diphosphate + 2 H(+)</text>
        <dbReference type="Rhea" id="RHEA:27982"/>
        <dbReference type="ChEBI" id="CHEBI:15378"/>
        <dbReference type="ChEBI" id="CHEBI:28938"/>
        <dbReference type="ChEBI" id="CHEBI:30616"/>
        <dbReference type="ChEBI" id="CHEBI:33019"/>
        <dbReference type="ChEBI" id="CHEBI:45075"/>
        <dbReference type="ChEBI" id="CHEBI:61036"/>
        <dbReference type="ChEBI" id="CHEBI:456215"/>
        <dbReference type="EC" id="6.3.4.20"/>
    </reaction>
</comment>
<comment type="cofactor">
    <cofactor evidence="16">
        <name>Zn(2+)</name>
        <dbReference type="ChEBI" id="CHEBI:29105"/>
    </cofactor>
    <text evidence="16">Binds 1 zinc ion per subunit.</text>
</comment>
<keyword evidence="2 16" id="KW-0436">Ligase</keyword>
<evidence type="ECO:0000256" key="8">
    <source>
        <dbReference type="ARBA" id="ARBA00037768"/>
    </source>
</evidence>
<dbReference type="InterPro" id="IPR014729">
    <property type="entry name" value="Rossmann-like_a/b/a_fold"/>
</dbReference>
<evidence type="ECO:0000256" key="1">
    <source>
        <dbReference type="ARBA" id="ARBA00005061"/>
    </source>
</evidence>
<evidence type="ECO:0000256" key="7">
    <source>
        <dbReference type="ARBA" id="ARBA00022840"/>
    </source>
</evidence>
<keyword evidence="6 16" id="KW-0862">Zinc</keyword>
<dbReference type="Pfam" id="PF06508">
    <property type="entry name" value="QueC"/>
    <property type="match status" value="1"/>
</dbReference>
<dbReference type="UniPathway" id="UPA00391"/>
<dbReference type="PANTHER" id="PTHR42914">
    <property type="entry name" value="7-CYANO-7-DEAZAGUANINE SYNTHASE"/>
    <property type="match status" value="1"/>
</dbReference>
<dbReference type="FunFam" id="3.40.50.620:FF:000017">
    <property type="entry name" value="7-cyano-7-deazaguanine synthase"/>
    <property type="match status" value="1"/>
</dbReference>
<feature type="binding site" evidence="16">
    <location>
        <position position="199"/>
    </location>
    <ligand>
        <name>Zn(2+)</name>
        <dbReference type="ChEBI" id="CHEBI:29105"/>
    </ligand>
</feature>
<evidence type="ECO:0000256" key="5">
    <source>
        <dbReference type="ARBA" id="ARBA00022785"/>
    </source>
</evidence>
<proteinExistence type="inferred from homology"/>
<dbReference type="AlphaFoldDB" id="A0A6N2ZRJ1"/>
<evidence type="ECO:0000256" key="15">
    <source>
        <dbReference type="ARBA" id="ARBA00080941"/>
    </source>
</evidence>
<feature type="binding site" evidence="16">
    <location>
        <position position="202"/>
    </location>
    <ligand>
        <name>Zn(2+)</name>
        <dbReference type="ChEBI" id="CHEBI:29105"/>
    </ligand>
</feature>
<comment type="similarity">
    <text evidence="9 16">Belongs to the QueC family.</text>
</comment>
<dbReference type="HAMAP" id="MF_01633">
    <property type="entry name" value="QueC"/>
    <property type="match status" value="1"/>
</dbReference>
<evidence type="ECO:0000256" key="3">
    <source>
        <dbReference type="ARBA" id="ARBA00022723"/>
    </source>
</evidence>
<dbReference type="PANTHER" id="PTHR42914:SF1">
    <property type="entry name" value="7-CYANO-7-DEAZAGUANINE SYNTHASE"/>
    <property type="match status" value="1"/>
</dbReference>
<evidence type="ECO:0000256" key="6">
    <source>
        <dbReference type="ARBA" id="ARBA00022833"/>
    </source>
</evidence>
<evidence type="ECO:0000313" key="17">
    <source>
        <dbReference type="EMBL" id="VYT80480.1"/>
    </source>
</evidence>
<dbReference type="GO" id="GO:0005524">
    <property type="term" value="F:ATP binding"/>
    <property type="evidence" value="ECO:0007669"/>
    <property type="project" value="UniProtKB-UniRule"/>
</dbReference>
<evidence type="ECO:0000256" key="9">
    <source>
        <dbReference type="ARBA" id="ARBA00037993"/>
    </source>
</evidence>
<organism evidence="17">
    <name type="scientific">Paraprevotella clara</name>
    <dbReference type="NCBI Taxonomy" id="454154"/>
    <lineage>
        <taxon>Bacteria</taxon>
        <taxon>Pseudomonadati</taxon>
        <taxon>Bacteroidota</taxon>
        <taxon>Bacteroidia</taxon>
        <taxon>Bacteroidales</taxon>
        <taxon>Prevotellaceae</taxon>
        <taxon>Paraprevotella</taxon>
    </lineage>
</organism>
<dbReference type="PIRSF" id="PIRSF006293">
    <property type="entry name" value="ExsB"/>
    <property type="match status" value="1"/>
</dbReference>
<name>A0A6N2ZRJ1_9BACT</name>
<sequence>MTMNKETALVVFSGGQDSTTCLFWAKKHFKKVVALSFVYGQKHVKEVELAKAIASRADVDWDCMDVSFVGSLGRNSLTDATMQMDEEKPEEHCPNTFVPGRNLFFISIAAVYARERGINHIVTGVSQTDFSGYPDCRDAFIKSLNVTLNLAMDEQFVLHTPLMWIDKCQTWALADELGVLDLVRHDTLTCYNGVQGDGCGHCPACKLRNEGLHKYLAEKECKSHVEENIEP</sequence>
<evidence type="ECO:0000256" key="12">
    <source>
        <dbReference type="ARBA" id="ARBA00069440"/>
    </source>
</evidence>
<evidence type="ECO:0000256" key="4">
    <source>
        <dbReference type="ARBA" id="ARBA00022741"/>
    </source>
</evidence>
<evidence type="ECO:0000256" key="13">
    <source>
        <dbReference type="ARBA" id="ARBA00076159"/>
    </source>
</evidence>
<evidence type="ECO:0000256" key="10">
    <source>
        <dbReference type="ARBA" id="ARBA00039149"/>
    </source>
</evidence>
<evidence type="ECO:0000256" key="14">
    <source>
        <dbReference type="ARBA" id="ARBA00080406"/>
    </source>
</evidence>
<keyword evidence="3 16" id="KW-0479">Metal-binding</keyword>
<reference evidence="17" key="1">
    <citation type="submission" date="2019-11" db="EMBL/GenBank/DDBJ databases">
        <authorList>
            <person name="Feng L."/>
        </authorList>
    </citation>
    <scope>NUCLEOTIDE SEQUENCE</scope>
    <source>
        <strain evidence="17">PclaraLFYP37</strain>
    </source>
</reference>
<evidence type="ECO:0000256" key="2">
    <source>
        <dbReference type="ARBA" id="ARBA00022598"/>
    </source>
</evidence>
<dbReference type="SUPFAM" id="SSF52402">
    <property type="entry name" value="Adenine nucleotide alpha hydrolases-like"/>
    <property type="match status" value="1"/>
</dbReference>
<protein>
    <recommendedName>
        <fullName evidence="12 16">7-cyano-7-deazaguanine synthase</fullName>
        <ecNumber evidence="10 16">6.3.4.20</ecNumber>
    </recommendedName>
    <alternativeName>
        <fullName evidence="15 16">7-cyano-7-carbaguanine synthase</fullName>
    </alternativeName>
    <alternativeName>
        <fullName evidence="14 16">PreQ(0) synthase</fullName>
    </alternativeName>
    <alternativeName>
        <fullName evidence="13 16">Queuosine biosynthesis protein QueC</fullName>
    </alternativeName>
</protein>
<dbReference type="EC" id="6.3.4.20" evidence="10 16"/>
<feature type="binding site" evidence="16">
    <location>
        <position position="190"/>
    </location>
    <ligand>
        <name>Zn(2+)</name>
        <dbReference type="ChEBI" id="CHEBI:29105"/>
    </ligand>
</feature>